<comment type="caution">
    <text evidence="2">The sequence shown here is derived from an EMBL/GenBank/DDBJ whole genome shotgun (WGS) entry which is preliminary data.</text>
</comment>
<dbReference type="InterPro" id="IPR016187">
    <property type="entry name" value="CTDL_fold"/>
</dbReference>
<evidence type="ECO:0000313" key="2">
    <source>
        <dbReference type="EMBL" id="HHS62373.1"/>
    </source>
</evidence>
<dbReference type="InterPro" id="IPR005532">
    <property type="entry name" value="SUMF_dom"/>
</dbReference>
<dbReference type="PANTHER" id="PTHR23150:SF19">
    <property type="entry name" value="FORMYLGLYCINE-GENERATING ENZYME"/>
    <property type="match status" value="1"/>
</dbReference>
<dbReference type="Pfam" id="PF03781">
    <property type="entry name" value="FGE-sulfatase"/>
    <property type="match status" value="1"/>
</dbReference>
<gene>
    <name evidence="2" type="ORF">ENV70_01980</name>
</gene>
<dbReference type="Gene3D" id="3.90.1580.10">
    <property type="entry name" value="paralog of FGE (formylglycine-generating enzyme)"/>
    <property type="match status" value="1"/>
</dbReference>
<dbReference type="InterPro" id="IPR051043">
    <property type="entry name" value="Sulfatase_Mod_Factor_Kinase"/>
</dbReference>
<dbReference type="InterPro" id="IPR042095">
    <property type="entry name" value="SUMF_sf"/>
</dbReference>
<protein>
    <submittedName>
        <fullName evidence="2">Formylglycine-generating enzyme family protein</fullName>
    </submittedName>
</protein>
<organism evidence="2">
    <name type="scientific">candidate division WOR-3 bacterium</name>
    <dbReference type="NCBI Taxonomy" id="2052148"/>
    <lineage>
        <taxon>Bacteria</taxon>
        <taxon>Bacteria division WOR-3</taxon>
    </lineage>
</organism>
<name>A0A7C6AF77_UNCW3</name>
<accession>A0A7C6AF77</accession>
<dbReference type="SUPFAM" id="SSF56436">
    <property type="entry name" value="C-type lectin-like"/>
    <property type="match status" value="1"/>
</dbReference>
<evidence type="ECO:0000259" key="1">
    <source>
        <dbReference type="Pfam" id="PF03781"/>
    </source>
</evidence>
<dbReference type="AlphaFoldDB" id="A0A7C6AF77"/>
<feature type="domain" description="Sulfatase-modifying factor enzyme-like" evidence="1">
    <location>
        <begin position="40"/>
        <end position="261"/>
    </location>
</feature>
<reference evidence="2" key="1">
    <citation type="journal article" date="2020" name="mSystems">
        <title>Genome- and Community-Level Interaction Insights into Carbon Utilization and Element Cycling Functions of Hydrothermarchaeota in Hydrothermal Sediment.</title>
        <authorList>
            <person name="Zhou Z."/>
            <person name="Liu Y."/>
            <person name="Xu W."/>
            <person name="Pan J."/>
            <person name="Luo Z.H."/>
            <person name="Li M."/>
        </authorList>
    </citation>
    <scope>NUCLEOTIDE SEQUENCE [LARGE SCALE GENOMIC DNA]</scope>
    <source>
        <strain evidence="2">SpSt-783</strain>
    </source>
</reference>
<dbReference type="GO" id="GO:0120147">
    <property type="term" value="F:formylglycine-generating oxidase activity"/>
    <property type="evidence" value="ECO:0007669"/>
    <property type="project" value="TreeGrafter"/>
</dbReference>
<sequence>MIIIKKYIIIIVSLFNLFLMCGKLKTEEKQIIKKIKPPPEGMVLIPGGYYTMGSDSTGENPKHRVWVDTFYMDKYEVTNKQYLEFVKATGHPKPPFIKDTLLNKPDQPVVGVSYFDALCYAKWSGKRLPTEAEWEYGARGGLVDKEFPWGNDTPFRRCNYAPGGDLEADGYKYTAPVGRFKPNNFGLYDMSGNVWEWCADFYDTLYYRMSPEKNPTGPDSGYFRVVRGGSWLSINPGHLRCASRMGLKPFVQDRYYGFRCAMDVKRE</sequence>
<dbReference type="PANTHER" id="PTHR23150">
    <property type="entry name" value="SULFATASE MODIFYING FACTOR 1, 2"/>
    <property type="match status" value="1"/>
</dbReference>
<proteinExistence type="predicted"/>
<dbReference type="EMBL" id="DTHJ01000047">
    <property type="protein sequence ID" value="HHS62373.1"/>
    <property type="molecule type" value="Genomic_DNA"/>
</dbReference>